<proteinExistence type="predicted"/>
<dbReference type="PATRIC" id="fig|69.6.peg.5336"/>
<name>A0A0S2DQQ8_LYSEN</name>
<dbReference type="EMBL" id="CP013140">
    <property type="protein sequence ID" value="ALN60761.1"/>
    <property type="molecule type" value="Genomic_DNA"/>
</dbReference>
<reference evidence="1 2" key="1">
    <citation type="submission" date="2015-11" db="EMBL/GenBank/DDBJ databases">
        <title>Genome sequences of Lysobacter enzymogenes strain C3 and Lysobacter antibioticus ATCC 29479.</title>
        <authorList>
            <person name="Kobayashi D.Y."/>
        </authorList>
    </citation>
    <scope>NUCLEOTIDE SEQUENCE [LARGE SCALE GENOMIC DNA]</scope>
    <source>
        <strain evidence="1 2">C3</strain>
    </source>
</reference>
<gene>
    <name evidence="1" type="ORF">GLE_5420</name>
</gene>
<evidence type="ECO:0000313" key="2">
    <source>
        <dbReference type="Proteomes" id="UP000061569"/>
    </source>
</evidence>
<accession>A0A0S2DQQ8</accession>
<evidence type="ECO:0000313" key="1">
    <source>
        <dbReference type="EMBL" id="ALN60761.1"/>
    </source>
</evidence>
<protein>
    <submittedName>
        <fullName evidence="1">Uncharacterized protein</fullName>
    </submittedName>
</protein>
<dbReference type="Proteomes" id="UP000061569">
    <property type="component" value="Chromosome"/>
</dbReference>
<dbReference type="KEGG" id="lez:GLE_5420"/>
<dbReference type="STRING" id="69.GLE_5420"/>
<dbReference type="AlphaFoldDB" id="A0A0S2DQQ8"/>
<organism evidence="1 2">
    <name type="scientific">Lysobacter enzymogenes</name>
    <dbReference type="NCBI Taxonomy" id="69"/>
    <lineage>
        <taxon>Bacteria</taxon>
        <taxon>Pseudomonadati</taxon>
        <taxon>Pseudomonadota</taxon>
        <taxon>Gammaproteobacteria</taxon>
        <taxon>Lysobacterales</taxon>
        <taxon>Lysobacteraceae</taxon>
        <taxon>Lysobacter</taxon>
    </lineage>
</organism>
<sequence length="51" mass="5514">MKAACSDCAATRAGLRCVPALVRRASAPRRGAFRATVHNRNAPRTHEPARD</sequence>